<gene>
    <name evidence="8" type="ORF">PMAYCL1PPCAC_21267</name>
</gene>
<name>A0AAN5I3U8_9BILA</name>
<dbReference type="SUPFAM" id="SSF46689">
    <property type="entry name" value="Homeodomain-like"/>
    <property type="match status" value="1"/>
</dbReference>
<feature type="domain" description="Homeobox" evidence="7">
    <location>
        <begin position="3"/>
        <end position="63"/>
    </location>
</feature>
<dbReference type="SMART" id="SM00389">
    <property type="entry name" value="HOX"/>
    <property type="match status" value="1"/>
</dbReference>
<keyword evidence="4 5" id="KW-0539">Nucleus</keyword>
<evidence type="ECO:0000256" key="6">
    <source>
        <dbReference type="RuleBase" id="RU000682"/>
    </source>
</evidence>
<dbReference type="InterPro" id="IPR009057">
    <property type="entry name" value="Homeodomain-like_sf"/>
</dbReference>
<dbReference type="PANTHER" id="PTHR24329">
    <property type="entry name" value="HOMEOBOX PROTEIN ARISTALESS"/>
    <property type="match status" value="1"/>
</dbReference>
<evidence type="ECO:0000259" key="7">
    <source>
        <dbReference type="PROSITE" id="PS50071"/>
    </source>
</evidence>
<evidence type="ECO:0000256" key="5">
    <source>
        <dbReference type="PROSITE-ProRule" id="PRU00108"/>
    </source>
</evidence>
<evidence type="ECO:0000313" key="9">
    <source>
        <dbReference type="Proteomes" id="UP001328107"/>
    </source>
</evidence>
<dbReference type="AlphaFoldDB" id="A0AAN5I3U8"/>
<keyword evidence="3 5" id="KW-0371">Homeobox</keyword>
<dbReference type="GO" id="GO:0000981">
    <property type="term" value="F:DNA-binding transcription factor activity, RNA polymerase II-specific"/>
    <property type="evidence" value="ECO:0007669"/>
    <property type="project" value="InterPro"/>
</dbReference>
<feature type="non-terminal residue" evidence="8">
    <location>
        <position position="207"/>
    </location>
</feature>
<dbReference type="Gene3D" id="1.10.10.60">
    <property type="entry name" value="Homeodomain-like"/>
    <property type="match status" value="1"/>
</dbReference>
<reference evidence="9" key="1">
    <citation type="submission" date="2022-10" db="EMBL/GenBank/DDBJ databases">
        <title>Genome assembly of Pristionchus species.</title>
        <authorList>
            <person name="Yoshida K."/>
            <person name="Sommer R.J."/>
        </authorList>
    </citation>
    <scope>NUCLEOTIDE SEQUENCE [LARGE SCALE GENOMIC DNA]</scope>
    <source>
        <strain evidence="9">RS5460</strain>
    </source>
</reference>
<organism evidence="8 9">
    <name type="scientific">Pristionchus mayeri</name>
    <dbReference type="NCBI Taxonomy" id="1317129"/>
    <lineage>
        <taxon>Eukaryota</taxon>
        <taxon>Metazoa</taxon>
        <taxon>Ecdysozoa</taxon>
        <taxon>Nematoda</taxon>
        <taxon>Chromadorea</taxon>
        <taxon>Rhabditida</taxon>
        <taxon>Rhabditina</taxon>
        <taxon>Diplogasteromorpha</taxon>
        <taxon>Diplogasteroidea</taxon>
        <taxon>Neodiplogasteridae</taxon>
        <taxon>Pristionchus</taxon>
    </lineage>
</organism>
<dbReference type="Proteomes" id="UP001328107">
    <property type="component" value="Unassembled WGS sequence"/>
</dbReference>
<feature type="DNA-binding region" description="Homeobox" evidence="5">
    <location>
        <begin position="5"/>
        <end position="64"/>
    </location>
</feature>
<proteinExistence type="predicted"/>
<evidence type="ECO:0000256" key="4">
    <source>
        <dbReference type="ARBA" id="ARBA00023242"/>
    </source>
</evidence>
<dbReference type="PROSITE" id="PS50071">
    <property type="entry name" value="HOMEOBOX_2"/>
    <property type="match status" value="1"/>
</dbReference>
<dbReference type="PANTHER" id="PTHR24329:SF543">
    <property type="entry name" value="FI01017P-RELATED"/>
    <property type="match status" value="1"/>
</dbReference>
<dbReference type="FunFam" id="1.10.10.60:FF:000679">
    <property type="entry name" value="Homeobox protein aristaless"/>
    <property type="match status" value="1"/>
</dbReference>
<dbReference type="InterPro" id="IPR050649">
    <property type="entry name" value="Paired_Homeobox_TFs"/>
</dbReference>
<keyword evidence="2 5" id="KW-0238">DNA-binding</keyword>
<evidence type="ECO:0000256" key="1">
    <source>
        <dbReference type="ARBA" id="ARBA00004123"/>
    </source>
</evidence>
<evidence type="ECO:0000256" key="2">
    <source>
        <dbReference type="ARBA" id="ARBA00023125"/>
    </source>
</evidence>
<comment type="subcellular location">
    <subcellularLocation>
        <location evidence="1 5 6">Nucleus</location>
    </subcellularLocation>
</comment>
<dbReference type="PROSITE" id="PS00027">
    <property type="entry name" value="HOMEOBOX_1"/>
    <property type="match status" value="1"/>
</dbReference>
<accession>A0AAN5I3U8</accession>
<evidence type="ECO:0000256" key="3">
    <source>
        <dbReference type="ARBA" id="ARBA00023155"/>
    </source>
</evidence>
<evidence type="ECO:0000313" key="8">
    <source>
        <dbReference type="EMBL" id="GMR51072.1"/>
    </source>
</evidence>
<dbReference type="EMBL" id="BTRK01000005">
    <property type="protein sequence ID" value="GMR51072.1"/>
    <property type="molecule type" value="Genomic_DNA"/>
</dbReference>
<comment type="caution">
    <text evidence="8">The sequence shown here is derived from an EMBL/GenBank/DDBJ whole genome shotgun (WGS) entry which is preliminary data.</text>
</comment>
<dbReference type="GO" id="GO:0000977">
    <property type="term" value="F:RNA polymerase II transcription regulatory region sequence-specific DNA binding"/>
    <property type="evidence" value="ECO:0007669"/>
    <property type="project" value="TreeGrafter"/>
</dbReference>
<dbReference type="Pfam" id="PF00046">
    <property type="entry name" value="Homeodomain"/>
    <property type="match status" value="1"/>
</dbReference>
<keyword evidence="9" id="KW-1185">Reference proteome</keyword>
<dbReference type="InterPro" id="IPR001356">
    <property type="entry name" value="HD"/>
</dbReference>
<dbReference type="GO" id="GO:0005634">
    <property type="term" value="C:nucleus"/>
    <property type="evidence" value="ECO:0007669"/>
    <property type="project" value="UniProtKB-SubCell"/>
</dbReference>
<sequence length="207" mass="22827">IDDKKRRNRTTFSPEQLQYLEQSFAENHYPDVYAREELASKCQLPEVRVQVWFQNRRAKHRRMERTLTSPCELVCSGVGTNFPALGGGGWGVGTGSGPGTGPGGTPTGIGPTGSDPFASMKQMMSPCSPHIKQEPFMHSPLTRHVSEPAVNFHITDFRDVRTESEGSAFSFPELVDDTDYTFFSGTFEDLSAAFGVLSSISEERTTP</sequence>
<dbReference type="CDD" id="cd00086">
    <property type="entry name" value="homeodomain"/>
    <property type="match status" value="1"/>
</dbReference>
<feature type="non-terminal residue" evidence="8">
    <location>
        <position position="1"/>
    </location>
</feature>
<dbReference type="GO" id="GO:0030182">
    <property type="term" value="P:neuron differentiation"/>
    <property type="evidence" value="ECO:0007669"/>
    <property type="project" value="UniProtKB-ARBA"/>
</dbReference>
<dbReference type="InterPro" id="IPR017970">
    <property type="entry name" value="Homeobox_CS"/>
</dbReference>
<protein>
    <recommendedName>
        <fullName evidence="7">Homeobox domain-containing protein</fullName>
    </recommendedName>
</protein>